<keyword evidence="5" id="KW-0325">Glycoprotein</keyword>
<keyword evidence="4" id="KW-0472">Membrane</keyword>
<dbReference type="SMART" id="SM00602">
    <property type="entry name" value="VPS10"/>
    <property type="match status" value="1"/>
</dbReference>
<reference evidence="9" key="1">
    <citation type="submission" date="2015-10" db="EMBL/GenBank/DDBJ databases">
        <authorList>
            <person name="Devillers H."/>
        </authorList>
    </citation>
    <scope>NUCLEOTIDE SEQUENCE [LARGE SCALE GENOMIC DNA]</scope>
</reference>
<name>A0A0P1KVS2_9SACH</name>
<dbReference type="InterPro" id="IPR031778">
    <property type="entry name" value="Sortilin_N"/>
</dbReference>
<dbReference type="InterPro" id="IPR015943">
    <property type="entry name" value="WD40/YVTN_repeat-like_dom_sf"/>
</dbReference>
<evidence type="ECO:0000256" key="6">
    <source>
        <dbReference type="SAM" id="SignalP"/>
    </source>
</evidence>
<keyword evidence="9" id="KW-1185">Reference proteome</keyword>
<comment type="subcellular location">
    <subcellularLocation>
        <location evidence="1">Membrane</location>
    </subcellularLocation>
</comment>
<dbReference type="InterPro" id="IPR036278">
    <property type="entry name" value="Sialidase_sf"/>
</dbReference>
<dbReference type="GO" id="GO:0016020">
    <property type="term" value="C:membrane"/>
    <property type="evidence" value="ECO:0007669"/>
    <property type="project" value="UniProtKB-SubCell"/>
</dbReference>
<feature type="domain" description="VPS10" evidence="7">
    <location>
        <begin position="40"/>
        <end position="583"/>
    </location>
</feature>
<evidence type="ECO:0000256" key="2">
    <source>
        <dbReference type="ARBA" id="ARBA00022692"/>
    </source>
</evidence>
<dbReference type="OrthoDB" id="4066654at2759"/>
<dbReference type="Gene3D" id="2.130.10.10">
    <property type="entry name" value="YVTN repeat-like/Quinoprotein amine dehydrogenase"/>
    <property type="match status" value="2"/>
</dbReference>
<dbReference type="EMBL" id="LN890566">
    <property type="protein sequence ID" value="CUS24095.1"/>
    <property type="molecule type" value="Genomic_DNA"/>
</dbReference>
<feature type="chain" id="PRO_5006066545" evidence="6">
    <location>
        <begin position="20"/>
        <end position="583"/>
    </location>
</feature>
<dbReference type="InterPro" id="IPR006581">
    <property type="entry name" value="VPS10"/>
</dbReference>
<proteinExistence type="predicted"/>
<evidence type="ECO:0000256" key="5">
    <source>
        <dbReference type="ARBA" id="ARBA00023180"/>
    </source>
</evidence>
<keyword evidence="3" id="KW-0677">Repeat</keyword>
<dbReference type="PANTHER" id="PTHR12106">
    <property type="entry name" value="SORTILIN RELATED"/>
    <property type="match status" value="1"/>
</dbReference>
<evidence type="ECO:0000313" key="8">
    <source>
        <dbReference type="EMBL" id="CUS24095.1"/>
    </source>
</evidence>
<evidence type="ECO:0000256" key="1">
    <source>
        <dbReference type="ARBA" id="ARBA00004370"/>
    </source>
</evidence>
<evidence type="ECO:0000259" key="7">
    <source>
        <dbReference type="SMART" id="SM00602"/>
    </source>
</evidence>
<feature type="signal peptide" evidence="6">
    <location>
        <begin position="1"/>
        <end position="19"/>
    </location>
</feature>
<dbReference type="AlphaFoldDB" id="A0A0P1KVS2"/>
<gene>
    <name evidence="8" type="ORF">LAQU0_S13e03180g</name>
</gene>
<keyword evidence="2" id="KW-0812">Transmembrane</keyword>
<evidence type="ECO:0000256" key="3">
    <source>
        <dbReference type="ARBA" id="ARBA00022737"/>
    </source>
</evidence>
<evidence type="ECO:0000256" key="4">
    <source>
        <dbReference type="ARBA" id="ARBA00023136"/>
    </source>
</evidence>
<protein>
    <submittedName>
        <fullName evidence="8">LAQU0S13e03180g1_1</fullName>
    </submittedName>
</protein>
<evidence type="ECO:0000313" key="9">
    <source>
        <dbReference type="Proteomes" id="UP000236544"/>
    </source>
</evidence>
<sequence length="583" mass="63496">MLASKFLAVLCAGLTLAASQPRVSRIDDFRASPVSAFAGSADIWRLRNGSLTVSTDGGANWTTIDSLAHITSFQIDENFPESRAFAVDGERGCIFQTVDQGRTWTQMPSDTSFWESPEDEADPRADLYFTLRTNPYAREDVIVTLSQCFREGHYGRCNASRRLFISTDGKQFRRAAGLSTPEGQLLDNRCQFFGAGAEPRIICGLRLTQALQGDGHHGVNFKLFYSDDHGESFTAFKEFENRTVMCSLANGDLSAVLTIDETENGDKRPANQLWSSQDGSHYEQVGSSVDHYMAVIRGIRYVSGRLVVNSISSEGKEIMLLSSSNGSLITPLVTFDSSSQSVSFIDTDVDHIAVVLHPWDMRSRDAYSIHGGDTQISFDNGLEWSRLQLRDPAHEFGCHLTQPANCFVNSVPVEPHIPSGVLGLSALVGVAVAANDTSSSVSKPLTFLTTDGGHSWQKLLDFPAVVAFGNYGKVILAAPTSNGPKTSKFYYSMDQGSSWSTGDFDQPLRVLWISLISSDSSSVAFVVTASHDRQELKYIIDFPEALGVSHSSQAAPGVAIDFGSDILSELTAGAQQVLERLSD</sequence>
<accession>A0A0P1KVS2</accession>
<dbReference type="Proteomes" id="UP000236544">
    <property type="component" value="Unassembled WGS sequence"/>
</dbReference>
<dbReference type="CDD" id="cd15482">
    <property type="entry name" value="Sialidase_non-viral"/>
    <property type="match status" value="1"/>
</dbReference>
<organism evidence="8 9">
    <name type="scientific">Lachancea quebecensis</name>
    <dbReference type="NCBI Taxonomy" id="1654605"/>
    <lineage>
        <taxon>Eukaryota</taxon>
        <taxon>Fungi</taxon>
        <taxon>Dikarya</taxon>
        <taxon>Ascomycota</taxon>
        <taxon>Saccharomycotina</taxon>
        <taxon>Saccharomycetes</taxon>
        <taxon>Saccharomycetales</taxon>
        <taxon>Saccharomycetaceae</taxon>
        <taxon>Lachancea</taxon>
    </lineage>
</organism>
<dbReference type="SUPFAM" id="SSF110296">
    <property type="entry name" value="Oligoxyloglucan reducing end-specific cellobiohydrolase"/>
    <property type="match status" value="1"/>
</dbReference>
<dbReference type="InterPro" id="IPR050310">
    <property type="entry name" value="VPS10-sortilin"/>
</dbReference>
<keyword evidence="6" id="KW-0732">Signal</keyword>
<dbReference type="Pfam" id="PF15902">
    <property type="entry name" value="Sortilin-Vps10"/>
    <property type="match status" value="1"/>
</dbReference>
<dbReference type="PANTHER" id="PTHR12106:SF27">
    <property type="entry name" value="SORTILIN-RELATED RECEPTOR"/>
    <property type="match status" value="1"/>
</dbReference>
<dbReference type="GO" id="GO:0006892">
    <property type="term" value="P:post-Golgi vesicle-mediated transport"/>
    <property type="evidence" value="ECO:0007669"/>
    <property type="project" value="TreeGrafter"/>
</dbReference>
<dbReference type="SUPFAM" id="SSF50939">
    <property type="entry name" value="Sialidases"/>
    <property type="match status" value="1"/>
</dbReference>
<dbReference type="GO" id="GO:0005794">
    <property type="term" value="C:Golgi apparatus"/>
    <property type="evidence" value="ECO:0007669"/>
    <property type="project" value="TreeGrafter"/>
</dbReference>